<reference evidence="1 2" key="1">
    <citation type="journal article" date="2009" name="Nature">
        <title>Evolution of pathogenicity and sexual reproduction in eight Candida genomes.</title>
        <authorList>
            <person name="Butler G."/>
            <person name="Rasmussen M.D."/>
            <person name="Lin M.F."/>
            <person name="Santos M.A."/>
            <person name="Sakthikumar S."/>
            <person name="Munro C.A."/>
            <person name="Rheinbay E."/>
            <person name="Grabherr M."/>
            <person name="Forche A."/>
            <person name="Reedy J.L."/>
            <person name="Agrafioti I."/>
            <person name="Arnaud M.B."/>
            <person name="Bates S."/>
            <person name="Brown A.J."/>
            <person name="Brunke S."/>
            <person name="Costanzo M.C."/>
            <person name="Fitzpatrick D.A."/>
            <person name="de Groot P.W."/>
            <person name="Harris D."/>
            <person name="Hoyer L.L."/>
            <person name="Hube B."/>
            <person name="Klis F.M."/>
            <person name="Kodira C."/>
            <person name="Lennard N."/>
            <person name="Logue M.E."/>
            <person name="Martin R."/>
            <person name="Neiman A.M."/>
            <person name="Nikolaou E."/>
            <person name="Quail M.A."/>
            <person name="Quinn J."/>
            <person name="Santos M.C."/>
            <person name="Schmitzberger F.F."/>
            <person name="Sherlock G."/>
            <person name="Shah P."/>
            <person name="Silverstein K.A."/>
            <person name="Skrzypek M.S."/>
            <person name="Soll D."/>
            <person name="Staggs R."/>
            <person name="Stansfield I."/>
            <person name="Stumpf M.P."/>
            <person name="Sudbery P.E."/>
            <person name="Srikantha T."/>
            <person name="Zeng Q."/>
            <person name="Berman J."/>
            <person name="Berriman M."/>
            <person name="Heitman J."/>
            <person name="Gow N.A."/>
            <person name="Lorenz M.C."/>
            <person name="Birren B.W."/>
            <person name="Kellis M."/>
            <person name="Cuomo C.A."/>
        </authorList>
    </citation>
    <scope>NUCLEOTIDE SEQUENCE [LARGE SCALE GENOMIC DNA]</scope>
    <source>
        <strain evidence="2">ATCC MYA-3404 / T1</strain>
    </source>
</reference>
<dbReference type="GeneID" id="8295950"/>
<dbReference type="Proteomes" id="UP000002037">
    <property type="component" value="Unassembled WGS sequence"/>
</dbReference>
<sequence length="369" mass="43031">MLSVQKSKPLISQSTIKFVVRFLWNSKNGVSKNIPPRQQQSENIALADALNLLVKSTEEVKRPSLYDSLTQGPVEEQLNSVKVKISETQTHVSDQLIANILQGIKSSNIDSLQEKINYSQLYEMNSRDLSSYIAGITSEQTLFEILETFYNHKKLNIRVLTNVLLNKNLKHLEKSPISHLQLREYTEFNSLDITKLEIILLKKYHDLKQPLNVIRLLKQNLDSKYVPLIKSQELPPFYERIIWRFVFEYLKQYKELHYIEQLNNIKSSFIIWEASTKNSNLVARDILAFHKDLNELQKHFLKIASADNLSHIQLRRLKRMSIKYKISRLDPVDTALYEGLNDVLESEFNPLQSTEQLQADEESVRKVYV</sequence>
<name>C5MAY6_CANTT</name>
<dbReference type="AlphaFoldDB" id="C5MAY6"/>
<gene>
    <name evidence="1" type="ORF">CTRG_03228</name>
</gene>
<dbReference type="EMBL" id="GG692398">
    <property type="protein sequence ID" value="EER32803.1"/>
    <property type="molecule type" value="Genomic_DNA"/>
</dbReference>
<organism evidence="1 2">
    <name type="scientific">Candida tropicalis (strain ATCC MYA-3404 / T1)</name>
    <name type="common">Yeast</name>
    <dbReference type="NCBI Taxonomy" id="294747"/>
    <lineage>
        <taxon>Eukaryota</taxon>
        <taxon>Fungi</taxon>
        <taxon>Dikarya</taxon>
        <taxon>Ascomycota</taxon>
        <taxon>Saccharomycotina</taxon>
        <taxon>Pichiomycetes</taxon>
        <taxon>Debaryomycetaceae</taxon>
        <taxon>Candida/Lodderomyces clade</taxon>
        <taxon>Candida</taxon>
    </lineage>
</organism>
<dbReference type="RefSeq" id="XP_002548931.1">
    <property type="nucleotide sequence ID" value="XM_002548885.1"/>
</dbReference>
<evidence type="ECO:0000313" key="1">
    <source>
        <dbReference type="EMBL" id="EER32803.1"/>
    </source>
</evidence>
<evidence type="ECO:0000313" key="2">
    <source>
        <dbReference type="Proteomes" id="UP000002037"/>
    </source>
</evidence>
<dbReference type="OrthoDB" id="4005225at2759"/>
<accession>C5MAY6</accession>
<dbReference type="KEGG" id="ctp:CTRG_03228"/>
<dbReference type="eggNOG" id="ENOG502RPUT">
    <property type="taxonomic scope" value="Eukaryota"/>
</dbReference>
<protein>
    <submittedName>
        <fullName evidence="1">Uncharacterized protein</fullName>
    </submittedName>
</protein>
<dbReference type="HOGENOM" id="CLU_715708_0_0_1"/>
<dbReference type="VEuPathDB" id="FungiDB:CTRG_03228"/>
<proteinExistence type="predicted"/>
<keyword evidence="2" id="KW-1185">Reference proteome</keyword>